<dbReference type="Gene3D" id="2.40.100.20">
    <property type="match status" value="1"/>
</dbReference>
<dbReference type="InterPro" id="IPR029000">
    <property type="entry name" value="Cyclophilin-like_dom_sf"/>
</dbReference>
<gene>
    <name evidence="2" type="ORF">ACEU0G_000333</name>
</gene>
<sequence>MKIRLIINDQTLSAAMEDSIPAREFIAQLPLTLQLEDYAATEKIAPLPRRLSVAGEPEGMTPVAGDIAFYAPWGNLAIFHRPFGYSKGLIRLGRIQGGLQVLRTEGPVGVRIEFDQP</sequence>
<proteinExistence type="predicted"/>
<dbReference type="RefSeq" id="WP_394164046.1">
    <property type="nucleotide sequence ID" value="NZ_JBHGCJ010000011.1"/>
</dbReference>
<comment type="caution">
    <text evidence="2">The sequence shown here is derived from an EMBL/GenBank/DDBJ whole genome shotgun (WGS) entry which is preliminary data.</text>
</comment>
<dbReference type="Proteomes" id="UP001605261">
    <property type="component" value="Unassembled WGS sequence"/>
</dbReference>
<dbReference type="EMBL" id="JBHGCJ010000011">
    <property type="protein sequence ID" value="MFG6110458.1"/>
    <property type="molecule type" value="Genomic_DNA"/>
</dbReference>
<feature type="domain" description="Cyclophilin-like" evidence="1">
    <location>
        <begin position="5"/>
        <end position="113"/>
    </location>
</feature>
<reference evidence="2 3" key="1">
    <citation type="submission" date="2024-09" db="EMBL/GenBank/DDBJ databases">
        <authorList>
            <consortium name="All-Russian atlas of soil microorganisms"/>
            <consortium name="as a basis for the search for new antimicrobial producers and enzymes with unique properties"/>
            <person name="Sokolova E.A."/>
            <person name="Voronina E.N."/>
        </authorList>
    </citation>
    <scope>NUCLEOTIDE SEQUENCE [LARGE SCALE GENOMIC DNA]</scope>
    <source>
        <strain evidence="2 3">AF-22b-331.1</strain>
    </source>
</reference>
<evidence type="ECO:0000313" key="2">
    <source>
        <dbReference type="EMBL" id="MFG6110458.1"/>
    </source>
</evidence>
<evidence type="ECO:0000259" key="1">
    <source>
        <dbReference type="Pfam" id="PF18050"/>
    </source>
</evidence>
<dbReference type="SUPFAM" id="SSF50891">
    <property type="entry name" value="Cyclophilin-like"/>
    <property type="match status" value="1"/>
</dbReference>
<accession>A0ABW7D0B8</accession>
<dbReference type="InterPro" id="IPR041183">
    <property type="entry name" value="Cyclophilin-like"/>
</dbReference>
<organism evidence="2 3">
    <name type="scientific">Stenotrophomonas nematodicola</name>
    <dbReference type="NCBI Taxonomy" id="2656746"/>
    <lineage>
        <taxon>Bacteria</taxon>
        <taxon>Pseudomonadati</taxon>
        <taxon>Pseudomonadota</taxon>
        <taxon>Gammaproteobacteria</taxon>
        <taxon>Lysobacterales</taxon>
        <taxon>Lysobacteraceae</taxon>
        <taxon>Stenotrophomonas</taxon>
    </lineage>
</organism>
<evidence type="ECO:0000313" key="3">
    <source>
        <dbReference type="Proteomes" id="UP001605261"/>
    </source>
</evidence>
<keyword evidence="3" id="KW-1185">Reference proteome</keyword>
<name>A0ABW7D0B8_9GAMM</name>
<dbReference type="Pfam" id="PF18050">
    <property type="entry name" value="Cyclophil_like2"/>
    <property type="match status" value="1"/>
</dbReference>
<protein>
    <submittedName>
        <fullName evidence="2">Cyclophilin-like fold protein</fullName>
    </submittedName>
</protein>